<accession>A0A1H7UYP7</accession>
<sequence>MTRDDRPMKGEQLANILDQLAEISAIAFSLKYELEPLTPEDIQAGAEPLSQDQIQGSLDKIQSMITMLAMIDLKATREEWYAANNGVQ</sequence>
<dbReference type="EMBL" id="FOBO01000001">
    <property type="protein sequence ID" value="SEM02102.1"/>
    <property type="molecule type" value="Genomic_DNA"/>
</dbReference>
<proteinExistence type="predicted"/>
<dbReference type="AlphaFoldDB" id="A0A1H7UYP7"/>
<protein>
    <submittedName>
        <fullName evidence="1">Uncharacterized protein</fullName>
    </submittedName>
</protein>
<name>A0A1H7UYP7_9RHOB</name>
<dbReference type="Proteomes" id="UP000182160">
    <property type="component" value="Unassembled WGS sequence"/>
</dbReference>
<organism evidence="1 2">
    <name type="scientific">Roseovarius tolerans</name>
    <dbReference type="NCBI Taxonomy" id="74031"/>
    <lineage>
        <taxon>Bacteria</taxon>
        <taxon>Pseudomonadati</taxon>
        <taxon>Pseudomonadota</taxon>
        <taxon>Alphaproteobacteria</taxon>
        <taxon>Rhodobacterales</taxon>
        <taxon>Roseobacteraceae</taxon>
        <taxon>Roseovarius</taxon>
    </lineage>
</organism>
<dbReference type="RefSeq" id="WP_074784615.1">
    <property type="nucleotide sequence ID" value="NZ_FOBO01000001.1"/>
</dbReference>
<evidence type="ECO:0000313" key="1">
    <source>
        <dbReference type="EMBL" id="SEM02102.1"/>
    </source>
</evidence>
<gene>
    <name evidence="1" type="ORF">SAMN04488077_101314</name>
</gene>
<evidence type="ECO:0000313" key="2">
    <source>
        <dbReference type="Proteomes" id="UP000182160"/>
    </source>
</evidence>
<reference evidence="1 2" key="1">
    <citation type="submission" date="2016-10" db="EMBL/GenBank/DDBJ databases">
        <authorList>
            <person name="de Groot N.N."/>
        </authorList>
    </citation>
    <scope>NUCLEOTIDE SEQUENCE [LARGE SCALE GENOMIC DNA]</scope>
    <source>
        <strain evidence="1 2">DSM 11457</strain>
    </source>
</reference>